<sequence length="620" mass="67986">MAGIAALVLPARRAEAFESLRASFVGALGRSPGQHVEAKTYRGEKAVCLLLRQGPDPLNGETQPVETGRHATVCCGYYLGPDDQARRAAGIVGDNSTQRLQTALTNKGTQGLADGDGVYAFACWDSEAEHLTAGVDKLGMRPLYWRALPGGGYALASELKALLVLAPMPATNWAAWEEQLTFGFLFGDHTPFEGIERFSVAEAIQFDDKRLTRSRSEDLLAGIDIRDRPLGEFVEEQHAVFDNTMRRLCGLYDAPGSSMLTLSGGHDSRRMLAWLLTHDIRPNAFTVPEVRPDGSEYESAIVAQLCRDAGIEGYAVYPSSVADRVAVGDARDLASDFQSDEHCFSVTLAMAVAPGGRVNFDGLAAGSQLSGSFVNPRLFQDGANEVFLASLPCSVRRWLSIPPSDAPPLAERVRQQLERWGDHPNRFAYFYLLSRTRREIALAPLSIQANVFESLCPFLDRAMMLSALSFPPEHKIGAGLQGRLADKQCPMLAHVPTIYSKGVAEDRRYATQMGAIEQGARRETLKRASTLQLRDAGFPKGSRQRWRFQAARMMAALGRGQSRLRWEQSKAEKLSQLGHFEQVTGSTARYLAAADQVAAQYGSRADWSRSLQDPGRRLCS</sequence>
<dbReference type="SUPFAM" id="SSF52402">
    <property type="entry name" value="Adenine nucleotide alpha hydrolases-like"/>
    <property type="match status" value="1"/>
</dbReference>
<evidence type="ECO:0000259" key="4">
    <source>
        <dbReference type="Pfam" id="PF13537"/>
    </source>
</evidence>
<proteinExistence type="predicted"/>
<organism evidence="5 6">
    <name type="scientific">Salinisphaera dokdonensis CL-ES53</name>
    <dbReference type="NCBI Taxonomy" id="1304272"/>
    <lineage>
        <taxon>Bacteria</taxon>
        <taxon>Pseudomonadati</taxon>
        <taxon>Pseudomonadota</taxon>
        <taxon>Gammaproteobacteria</taxon>
        <taxon>Salinisphaerales</taxon>
        <taxon>Salinisphaeraceae</taxon>
        <taxon>Salinisphaera</taxon>
    </lineage>
</organism>
<dbReference type="Gene3D" id="3.60.20.10">
    <property type="entry name" value="Glutamine Phosphoribosylpyrophosphate, subunit 1, domain 1"/>
    <property type="match status" value="1"/>
</dbReference>
<evidence type="ECO:0000256" key="1">
    <source>
        <dbReference type="ARBA" id="ARBA00005187"/>
    </source>
</evidence>
<evidence type="ECO:0000313" key="5">
    <source>
        <dbReference type="EMBL" id="MES1930688.1"/>
    </source>
</evidence>
<protein>
    <recommendedName>
        <fullName evidence="2">asparagine synthase (glutamine-hydrolyzing)</fullName>
        <ecNumber evidence="2">6.3.5.4</ecNumber>
    </recommendedName>
</protein>
<dbReference type="RefSeq" id="WP_353113124.1">
    <property type="nucleotide sequence ID" value="NZ_APND01000005.1"/>
</dbReference>
<keyword evidence="6" id="KW-1185">Reference proteome</keyword>
<dbReference type="InterPro" id="IPR029055">
    <property type="entry name" value="Ntn_hydrolases_N"/>
</dbReference>
<dbReference type="Gene3D" id="3.40.50.620">
    <property type="entry name" value="HUPs"/>
    <property type="match status" value="1"/>
</dbReference>
<dbReference type="SUPFAM" id="SSF56235">
    <property type="entry name" value="N-terminal nucleophile aminohydrolases (Ntn hydrolases)"/>
    <property type="match status" value="1"/>
</dbReference>
<dbReference type="InterPro" id="IPR014729">
    <property type="entry name" value="Rossmann-like_a/b/a_fold"/>
</dbReference>
<reference evidence="5 6" key="1">
    <citation type="submission" date="2013-03" db="EMBL/GenBank/DDBJ databases">
        <title>Salinisphaera dokdonensis CL-ES53 Genome Sequencing.</title>
        <authorList>
            <person name="Li C."/>
            <person name="Lai Q."/>
            <person name="Shao Z."/>
        </authorList>
    </citation>
    <scope>NUCLEOTIDE SEQUENCE [LARGE SCALE GENOMIC DNA]</scope>
    <source>
        <strain evidence="5 6">CL-ES53</strain>
    </source>
</reference>
<comment type="pathway">
    <text evidence="1">Amino-acid biosynthesis; L-asparagine biosynthesis; L-asparagine from L-aspartate (L-Gln route): step 1/1.</text>
</comment>
<dbReference type="PANTHER" id="PTHR43284:SF1">
    <property type="entry name" value="ASPARAGINE SYNTHETASE"/>
    <property type="match status" value="1"/>
</dbReference>
<dbReference type="InterPro" id="IPR017932">
    <property type="entry name" value="GATase_2_dom"/>
</dbReference>
<dbReference type="Pfam" id="PF13537">
    <property type="entry name" value="GATase_7"/>
    <property type="match status" value="1"/>
</dbReference>
<gene>
    <name evidence="5" type="ORF">SADO_15609</name>
</gene>
<name>A0ABV2B4A6_9GAMM</name>
<dbReference type="EC" id="6.3.5.4" evidence="2"/>
<dbReference type="Proteomes" id="UP001460888">
    <property type="component" value="Unassembled WGS sequence"/>
</dbReference>
<comment type="catalytic activity">
    <reaction evidence="3">
        <text>L-aspartate + L-glutamine + ATP + H2O = L-asparagine + L-glutamate + AMP + diphosphate + H(+)</text>
        <dbReference type="Rhea" id="RHEA:12228"/>
        <dbReference type="ChEBI" id="CHEBI:15377"/>
        <dbReference type="ChEBI" id="CHEBI:15378"/>
        <dbReference type="ChEBI" id="CHEBI:29985"/>
        <dbReference type="ChEBI" id="CHEBI:29991"/>
        <dbReference type="ChEBI" id="CHEBI:30616"/>
        <dbReference type="ChEBI" id="CHEBI:33019"/>
        <dbReference type="ChEBI" id="CHEBI:58048"/>
        <dbReference type="ChEBI" id="CHEBI:58359"/>
        <dbReference type="ChEBI" id="CHEBI:456215"/>
        <dbReference type="EC" id="6.3.5.4"/>
    </reaction>
</comment>
<comment type="caution">
    <text evidence="5">The sequence shown here is derived from an EMBL/GenBank/DDBJ whole genome shotgun (WGS) entry which is preliminary data.</text>
</comment>
<feature type="domain" description="Glutamine amidotransferase type-2" evidence="4">
    <location>
        <begin position="103"/>
        <end position="163"/>
    </location>
</feature>
<dbReference type="PANTHER" id="PTHR43284">
    <property type="entry name" value="ASPARAGINE SYNTHETASE (GLUTAMINE-HYDROLYZING)"/>
    <property type="match status" value="1"/>
</dbReference>
<accession>A0ABV2B4A6</accession>
<dbReference type="InterPro" id="IPR051786">
    <property type="entry name" value="ASN_synthetase/amidase"/>
</dbReference>
<dbReference type="EMBL" id="APND01000005">
    <property type="protein sequence ID" value="MES1930688.1"/>
    <property type="molecule type" value="Genomic_DNA"/>
</dbReference>
<evidence type="ECO:0000256" key="3">
    <source>
        <dbReference type="ARBA" id="ARBA00048741"/>
    </source>
</evidence>
<evidence type="ECO:0000313" key="6">
    <source>
        <dbReference type="Proteomes" id="UP001460888"/>
    </source>
</evidence>
<evidence type="ECO:0000256" key="2">
    <source>
        <dbReference type="ARBA" id="ARBA00012737"/>
    </source>
</evidence>